<feature type="region of interest" description="Disordered" evidence="1">
    <location>
        <begin position="53"/>
        <end position="91"/>
    </location>
</feature>
<comment type="caution">
    <text evidence="2">The sequence shown here is derived from an EMBL/GenBank/DDBJ whole genome shotgun (WGS) entry which is preliminary data.</text>
</comment>
<sequence length="177" mass="19144">MCLPGSLRDNHRPSIRQETFGWHDSNGGMAHGSMPIISPTFKQPSTVDRILPPPKGGITDCDDLPSGKNAQHRQTSTAETSPARHSLSFDTSSEPLHSLLSASLDPSLLKHVHTSTQRRRTGAVNANTTSDAAAAASTYVSAPRQLHKRRPATAMYFPCHVASVWRTGNELLVGTQK</sequence>
<dbReference type="EMBL" id="JFBX01000764">
    <property type="protein sequence ID" value="KXH28676.1"/>
    <property type="molecule type" value="Genomic_DNA"/>
</dbReference>
<evidence type="ECO:0000313" key="3">
    <source>
        <dbReference type="Proteomes" id="UP000070328"/>
    </source>
</evidence>
<evidence type="ECO:0000313" key="2">
    <source>
        <dbReference type="EMBL" id="KXH28676.1"/>
    </source>
</evidence>
<protein>
    <submittedName>
        <fullName evidence="2">Uncharacterized protein</fullName>
    </submittedName>
</protein>
<feature type="compositionally biased region" description="Polar residues" evidence="1">
    <location>
        <begin position="68"/>
        <end position="80"/>
    </location>
</feature>
<proteinExistence type="predicted"/>
<name>A0A135RYE9_9PEZI</name>
<organism evidence="2 3">
    <name type="scientific">Colletotrichum simmondsii</name>
    <dbReference type="NCBI Taxonomy" id="703756"/>
    <lineage>
        <taxon>Eukaryota</taxon>
        <taxon>Fungi</taxon>
        <taxon>Dikarya</taxon>
        <taxon>Ascomycota</taxon>
        <taxon>Pezizomycotina</taxon>
        <taxon>Sordariomycetes</taxon>
        <taxon>Hypocreomycetidae</taxon>
        <taxon>Glomerellales</taxon>
        <taxon>Glomerellaceae</taxon>
        <taxon>Colletotrichum</taxon>
        <taxon>Colletotrichum acutatum species complex</taxon>
    </lineage>
</organism>
<dbReference type="AlphaFoldDB" id="A0A135RYE9"/>
<dbReference type="Proteomes" id="UP000070328">
    <property type="component" value="Unassembled WGS sequence"/>
</dbReference>
<keyword evidence="3" id="KW-1185">Reference proteome</keyword>
<feature type="region of interest" description="Disordered" evidence="1">
    <location>
        <begin position="1"/>
        <end position="36"/>
    </location>
</feature>
<evidence type="ECO:0000256" key="1">
    <source>
        <dbReference type="SAM" id="MobiDB-lite"/>
    </source>
</evidence>
<reference evidence="2 3" key="1">
    <citation type="submission" date="2014-02" db="EMBL/GenBank/DDBJ databases">
        <title>The genome sequence of Colletotrichum simmondsii CBS122122.</title>
        <authorList>
            <person name="Baroncelli R."/>
            <person name="Thon M.R."/>
        </authorList>
    </citation>
    <scope>NUCLEOTIDE SEQUENCE [LARGE SCALE GENOMIC DNA]</scope>
    <source>
        <strain evidence="2 3">CBS122122</strain>
    </source>
</reference>
<accession>A0A135RYE9</accession>
<gene>
    <name evidence="2" type="ORF">CSIM01_08297</name>
</gene>